<evidence type="ECO:0000256" key="3">
    <source>
        <dbReference type="ARBA" id="ARBA00022704"/>
    </source>
</evidence>
<dbReference type="InterPro" id="IPR018073">
    <property type="entry name" value="Prot_inh_cystat_CS"/>
</dbReference>
<keyword evidence="2 4" id="KW-0646">Protease inhibitor</keyword>
<reference evidence="7 8" key="2">
    <citation type="submission" date="2018-09" db="EMBL/GenBank/DDBJ databases">
        <title>A high-quality reference genome of wild soybean provides a powerful tool to mine soybean genomes.</title>
        <authorList>
            <person name="Xie M."/>
            <person name="Chung C.Y.L."/>
            <person name="Li M.-W."/>
            <person name="Wong F.-L."/>
            <person name="Chan T.-F."/>
            <person name="Lam H.-M."/>
        </authorList>
    </citation>
    <scope>NUCLEOTIDE SEQUENCE [LARGE SCALE GENOMIC DNA]</scope>
    <source>
        <strain evidence="8">cv. W05</strain>
        <tissue evidence="7">Hypocotyl of etiolated seedlings</tissue>
    </source>
</reference>
<keyword evidence="3 4" id="KW-0789">Thiol protease inhibitor</keyword>
<dbReference type="GO" id="GO:0004869">
    <property type="term" value="F:cysteine-type endopeptidase inhibitor activity"/>
    <property type="evidence" value="ECO:0007669"/>
    <property type="project" value="UniProtKB-KW"/>
</dbReference>
<reference evidence="6" key="1">
    <citation type="submission" date="2014-07" db="EMBL/GenBank/DDBJ databases">
        <title>Identification of a novel salt tolerance gene in wild soybean by whole-genome sequencing.</title>
        <authorList>
            <person name="Lam H.-M."/>
            <person name="Qi X."/>
            <person name="Li M.-W."/>
            <person name="Liu X."/>
            <person name="Xie M."/>
            <person name="Ni M."/>
            <person name="Xu X."/>
        </authorList>
    </citation>
    <scope>NUCLEOTIDE SEQUENCE [LARGE SCALE GENOMIC DNA]</scope>
    <source>
        <tissue evidence="6">Root</tissue>
    </source>
</reference>
<dbReference type="PROSITE" id="PS00287">
    <property type="entry name" value="CYSTATIN"/>
    <property type="match status" value="1"/>
</dbReference>
<dbReference type="GO" id="GO:0009409">
    <property type="term" value="P:response to cold"/>
    <property type="evidence" value="ECO:0007669"/>
    <property type="project" value="UniProtKB-ARBA"/>
</dbReference>
<evidence type="ECO:0000256" key="1">
    <source>
        <dbReference type="ARBA" id="ARBA00007233"/>
    </source>
</evidence>
<dbReference type="CDD" id="cd00042">
    <property type="entry name" value="CY"/>
    <property type="match status" value="1"/>
</dbReference>
<dbReference type="Proteomes" id="UP000053555">
    <property type="component" value="Unassembled WGS sequence"/>
</dbReference>
<dbReference type="GO" id="GO:0006972">
    <property type="term" value="P:hyperosmotic response"/>
    <property type="evidence" value="ECO:0007669"/>
    <property type="project" value="UniProtKB-ARBA"/>
</dbReference>
<protein>
    <recommendedName>
        <fullName evidence="4">Cysteine proteinase inhibitor</fullName>
    </recommendedName>
</protein>
<evidence type="ECO:0000313" key="6">
    <source>
        <dbReference type="EMBL" id="KHN26001.1"/>
    </source>
</evidence>
<dbReference type="SMR" id="A0A0B2QWH3"/>
<dbReference type="InterPro" id="IPR027214">
    <property type="entry name" value="Cystatin"/>
</dbReference>
<evidence type="ECO:0000256" key="4">
    <source>
        <dbReference type="RuleBase" id="RU362130"/>
    </source>
</evidence>
<accession>A0A0B2QWH3</accession>
<comment type="similarity">
    <text evidence="1 4">Belongs to the cystatin family. Phytocystatin subfamily.</text>
</comment>
<dbReference type="InterPro" id="IPR000010">
    <property type="entry name" value="Cystatin_dom"/>
</dbReference>
<dbReference type="Gene3D" id="3.10.450.10">
    <property type="match status" value="1"/>
</dbReference>
<dbReference type="InterPro" id="IPR046350">
    <property type="entry name" value="Cystatin_sf"/>
</dbReference>
<dbReference type="Proteomes" id="UP000289340">
    <property type="component" value="Chromosome 14"/>
</dbReference>
<gene>
    <name evidence="7" type="ORF">D0Y65_037616</name>
    <name evidence="6" type="ORF">glysoja_038223</name>
</gene>
<dbReference type="EMBL" id="QZWG01000014">
    <property type="protein sequence ID" value="RZB67325.1"/>
    <property type="molecule type" value="Genomic_DNA"/>
</dbReference>
<sequence>MAALGGFTDITGAQNSIDIENLARFAVDEHNKKENAVLEFVRVISAKKQVVSGTLYYITLEANDGVTKKVYETKVLEKPWLNIKEVQEFKPITVAVNPLSVTV</sequence>
<evidence type="ECO:0000259" key="5">
    <source>
        <dbReference type="SMART" id="SM00043"/>
    </source>
</evidence>
<evidence type="ECO:0000313" key="8">
    <source>
        <dbReference type="Proteomes" id="UP000289340"/>
    </source>
</evidence>
<organism evidence="6">
    <name type="scientific">Glycine soja</name>
    <name type="common">Wild soybean</name>
    <dbReference type="NCBI Taxonomy" id="3848"/>
    <lineage>
        <taxon>Eukaryota</taxon>
        <taxon>Viridiplantae</taxon>
        <taxon>Streptophyta</taxon>
        <taxon>Embryophyta</taxon>
        <taxon>Tracheophyta</taxon>
        <taxon>Spermatophyta</taxon>
        <taxon>Magnoliopsida</taxon>
        <taxon>eudicotyledons</taxon>
        <taxon>Gunneridae</taxon>
        <taxon>Pentapetalae</taxon>
        <taxon>rosids</taxon>
        <taxon>fabids</taxon>
        <taxon>Fabales</taxon>
        <taxon>Fabaceae</taxon>
        <taxon>Papilionoideae</taxon>
        <taxon>50 kb inversion clade</taxon>
        <taxon>NPAAA clade</taxon>
        <taxon>indigoferoid/millettioid clade</taxon>
        <taxon>Phaseoleae</taxon>
        <taxon>Glycine</taxon>
        <taxon>Glycine subgen. Soja</taxon>
    </lineage>
</organism>
<dbReference type="PANTHER" id="PTHR11413:SF125">
    <property type="entry name" value="CYSTEINE PROTEINASE INHIBITOR"/>
    <property type="match status" value="1"/>
</dbReference>
<keyword evidence="8" id="KW-1185">Reference proteome</keyword>
<dbReference type="SUPFAM" id="SSF54403">
    <property type="entry name" value="Cystatin/monellin"/>
    <property type="match status" value="1"/>
</dbReference>
<dbReference type="SMART" id="SM00043">
    <property type="entry name" value="CY"/>
    <property type="match status" value="1"/>
</dbReference>
<feature type="domain" description="Cystatin" evidence="5">
    <location>
        <begin position="2"/>
        <end position="92"/>
    </location>
</feature>
<name>A0A0B2QWH3_GLYSO</name>
<dbReference type="GO" id="GO:0009414">
    <property type="term" value="P:response to water deprivation"/>
    <property type="evidence" value="ECO:0007669"/>
    <property type="project" value="UniProtKB-ARBA"/>
</dbReference>
<dbReference type="Pfam" id="PF16845">
    <property type="entry name" value="SQAPI"/>
    <property type="match status" value="1"/>
</dbReference>
<proteinExistence type="inferred from homology"/>
<dbReference type="PANTHER" id="PTHR11413">
    <property type="entry name" value="CYSTATIN FAMILY MEMBER"/>
    <property type="match status" value="1"/>
</dbReference>
<dbReference type="AlphaFoldDB" id="A0A0B2QWH3"/>
<evidence type="ECO:0000256" key="2">
    <source>
        <dbReference type="ARBA" id="ARBA00022690"/>
    </source>
</evidence>
<evidence type="ECO:0000313" key="7">
    <source>
        <dbReference type="EMBL" id="RZB67325.1"/>
    </source>
</evidence>
<dbReference type="FunFam" id="3.10.450.10:FF:000011">
    <property type="entry name" value="Cysteine proteinase inhibitor"/>
    <property type="match status" value="1"/>
</dbReference>
<dbReference type="EMBL" id="KN654119">
    <property type="protein sequence ID" value="KHN26001.1"/>
    <property type="molecule type" value="Genomic_DNA"/>
</dbReference>